<dbReference type="Pfam" id="PF05272">
    <property type="entry name" value="VapE-like_dom"/>
    <property type="match status" value="1"/>
</dbReference>
<feature type="domain" description="Virulence-associated protein E-like" evidence="1">
    <location>
        <begin position="470"/>
        <end position="685"/>
    </location>
</feature>
<gene>
    <name evidence="2" type="primary">43</name>
    <name evidence="2" type="ORF">SAMW_43</name>
</gene>
<dbReference type="SUPFAM" id="SSF52540">
    <property type="entry name" value="P-loop containing nucleoside triphosphate hydrolases"/>
    <property type="match status" value="1"/>
</dbReference>
<accession>A0A385UHL2</accession>
<evidence type="ECO:0000313" key="2">
    <source>
        <dbReference type="EMBL" id="AYB70525.1"/>
    </source>
</evidence>
<dbReference type="InterPro" id="IPR027417">
    <property type="entry name" value="P-loop_NTPase"/>
</dbReference>
<protein>
    <recommendedName>
        <fullName evidence="1">Virulence-associated protein E-like domain-containing protein</fullName>
    </recommendedName>
</protein>
<name>A0A385UHL2_9CAUD</name>
<sequence length="805" mass="90121">MSRELKIATAPSRLTALWENAIIDWDTLRNHLRDPVISHTTVAQYHNMPKAKQGDIKDVGGFVGGHLANGRRRNGNVLGRSILALDLDTPPVGLVDELPRLLPCEWAVYSTHSHTPEAPRLRLIVPLGRDIDAEEYAAVARRIAADIGIDYCDDSTYEPHRLMYWPSRPIDGEYVYREHAGPWLDPDAQLARYDDWRDISTWPTSSRQAEALRSRADKQADPLDKPGLVGAFCRTYPIATAITTFLPEVYEPTTGGRFTFIAGESTAGVQTYDDRFAYSHHGTDPAGGQLLNAFDLVRIHRYGTWDEDAKAGTPTHKLPSYRAMTDLAQADKQVARLLATERVTAAAEEFGDAPAPDDVAKAVDWMEDLETNRSGAYVDSLDNLVAILRNDPKLAEIRYNRLAESIDVRDPDQLPWRQIKDGWADTDIAQLKLYIEQRYNLYSSTKTAEALAIAAGERAYHPVLEYLAGLPEWDGTPRVDTLFVDYLGAPDTEYVRAVTRKTLVAAIRRVKQPGCKFDTVLILNGPQGTGKSTLFARLAVAWFSDALTLTDMRDKTGAEKLQGYWILELGELAGMRKMEVETVKGFLSRTDDKYRAAYARTVESHPRQCIIVGSTNAENGFLRDVTGNRRFWPVPITGDTDKRSWNISAADVAQVWAETLHHHDTGEPLHLTGDLAEQARAEQDKAIETDERVGLVEAYLDTPLPENWDALTLHQRRTFLGGGDIGEFGAPAPTDGGLRRTVCNAEIWAECFGMEPAAMQQRDAYSIAAIMQKLPGWERKSGDRERIPIYGRQRLYERQIFDTPF</sequence>
<dbReference type="InterPro" id="IPR007936">
    <property type="entry name" value="VapE-like_dom"/>
</dbReference>
<proteinExistence type="predicted"/>
<dbReference type="KEGG" id="vg:55003822"/>
<reference evidence="2 3" key="1">
    <citation type="submission" date="2018-08" db="EMBL/GenBank/DDBJ databases">
        <authorList>
            <person name="Pathak A."/>
            <person name="Staton O.A."/>
            <person name="Aldaher A.R."/>
            <person name="Baird K.M."/>
            <person name="Borah A."/>
            <person name="Haggard G.E."/>
            <person name="Meesala S."/>
            <person name="Nealy S.L."/>
            <person name="Ramdas R."/>
            <person name="Rocha M."/>
            <person name="Sristi D."/>
            <person name="Thukral S."/>
            <person name="Walls C.E."/>
            <person name="Waqas M."/>
            <person name="Williams M.R."/>
            <person name="Winters A.K."/>
            <person name="Sahawneh K.J."/>
            <person name="Monti D.L."/>
            <person name="Garlena R.A."/>
            <person name="Russell D.A."/>
            <person name="Pope W.H."/>
            <person name="Jacobs-Sera D."/>
            <person name="Hatfull G.F."/>
        </authorList>
    </citation>
    <scope>NUCLEOTIDE SEQUENCE [LARGE SCALE GENOMIC DNA]</scope>
</reference>
<dbReference type="Proteomes" id="UP000280497">
    <property type="component" value="Segment"/>
</dbReference>
<evidence type="ECO:0000313" key="3">
    <source>
        <dbReference type="Proteomes" id="UP000280497"/>
    </source>
</evidence>
<organism evidence="2 3">
    <name type="scientific">Corynebacterium phage SamW</name>
    <dbReference type="NCBI Taxonomy" id="2301601"/>
    <lineage>
        <taxon>Viruses</taxon>
        <taxon>Duplodnaviria</taxon>
        <taxon>Heunggongvirae</taxon>
        <taxon>Uroviricota</taxon>
        <taxon>Caudoviricetes</taxon>
        <taxon>Samwavirus</taxon>
        <taxon>Samwavirus samW</taxon>
    </lineage>
</organism>
<evidence type="ECO:0000259" key="1">
    <source>
        <dbReference type="Pfam" id="PF05272"/>
    </source>
</evidence>
<dbReference type="PANTHER" id="PTHR34985:SF1">
    <property type="entry name" value="SLR0554 PROTEIN"/>
    <property type="match status" value="1"/>
</dbReference>
<dbReference type="EMBL" id="MH727560">
    <property type="protein sequence ID" value="AYB70525.1"/>
    <property type="molecule type" value="Genomic_DNA"/>
</dbReference>
<keyword evidence="3" id="KW-1185">Reference proteome</keyword>
<dbReference type="PANTHER" id="PTHR34985">
    <property type="entry name" value="SLR0554 PROTEIN"/>
    <property type="match status" value="1"/>
</dbReference>
<dbReference type="GeneID" id="55003822"/>
<dbReference type="RefSeq" id="YP_009812752.1">
    <property type="nucleotide sequence ID" value="NC_048069.1"/>
</dbReference>